<comment type="subcellular location">
    <subcellularLocation>
        <location evidence="1">Membrane</location>
        <topology evidence="1">Multi-pass membrane protein</topology>
    </subcellularLocation>
</comment>
<feature type="transmembrane region" description="Helical" evidence="8">
    <location>
        <begin position="7"/>
        <end position="28"/>
    </location>
</feature>
<dbReference type="GO" id="GO:0000139">
    <property type="term" value="C:Golgi membrane"/>
    <property type="evidence" value="ECO:0007669"/>
    <property type="project" value="TreeGrafter"/>
</dbReference>
<protein>
    <recommendedName>
        <fullName evidence="7">Adenosine 3'-phospho 5'-phosphosulfate transporter 1</fullName>
    </recommendedName>
</protein>
<feature type="transmembrane region" description="Helical" evidence="8">
    <location>
        <begin position="404"/>
        <end position="427"/>
    </location>
</feature>
<proteinExistence type="inferred from homology"/>
<keyword evidence="6 8" id="KW-0472">Membrane</keyword>
<dbReference type="VEuPathDB" id="VectorBase:AQUA006934"/>
<evidence type="ECO:0000313" key="10">
    <source>
        <dbReference type="Proteomes" id="UP000076407"/>
    </source>
</evidence>
<keyword evidence="3" id="KW-0813">Transport</keyword>
<dbReference type="Pfam" id="PF08449">
    <property type="entry name" value="UAA"/>
    <property type="match status" value="1"/>
</dbReference>
<feature type="transmembrane region" description="Helical" evidence="8">
    <location>
        <begin position="69"/>
        <end position="91"/>
    </location>
</feature>
<name>A0A182XAU0_ANOQN</name>
<evidence type="ECO:0000256" key="4">
    <source>
        <dbReference type="ARBA" id="ARBA00022692"/>
    </source>
</evidence>
<evidence type="ECO:0000256" key="7">
    <source>
        <dbReference type="ARBA" id="ARBA00039668"/>
    </source>
</evidence>
<reference evidence="9" key="1">
    <citation type="submission" date="2020-05" db="UniProtKB">
        <authorList>
            <consortium name="EnsemblMetazoa"/>
        </authorList>
    </citation>
    <scope>IDENTIFICATION</scope>
    <source>
        <strain evidence="9">SANGQUA</strain>
    </source>
</reference>
<dbReference type="GO" id="GO:0046964">
    <property type="term" value="F:3'-phosphoadenosine 5'-phosphosulfate transmembrane transporter activity"/>
    <property type="evidence" value="ECO:0007669"/>
    <property type="project" value="TreeGrafter"/>
</dbReference>
<comment type="similarity">
    <text evidence="2">Belongs to the nucleotide-sugar transporter family. SLC35B subfamily.</text>
</comment>
<feature type="transmembrane region" description="Helical" evidence="8">
    <location>
        <begin position="302"/>
        <end position="320"/>
    </location>
</feature>
<keyword evidence="5 8" id="KW-1133">Transmembrane helix</keyword>
<evidence type="ECO:0000313" key="9">
    <source>
        <dbReference type="EnsemblMetazoa" id="AQUA006934-PA"/>
    </source>
</evidence>
<keyword evidence="4 8" id="KW-0812">Transmembrane</keyword>
<dbReference type="Proteomes" id="UP000076407">
    <property type="component" value="Unassembled WGS sequence"/>
</dbReference>
<organism evidence="9 10">
    <name type="scientific">Anopheles quadriannulatus</name>
    <name type="common">Mosquito</name>
    <dbReference type="NCBI Taxonomy" id="34691"/>
    <lineage>
        <taxon>Eukaryota</taxon>
        <taxon>Metazoa</taxon>
        <taxon>Ecdysozoa</taxon>
        <taxon>Arthropoda</taxon>
        <taxon>Hexapoda</taxon>
        <taxon>Insecta</taxon>
        <taxon>Pterygota</taxon>
        <taxon>Neoptera</taxon>
        <taxon>Endopterygota</taxon>
        <taxon>Diptera</taxon>
        <taxon>Nematocera</taxon>
        <taxon>Culicoidea</taxon>
        <taxon>Culicidae</taxon>
        <taxon>Anophelinae</taxon>
        <taxon>Anopheles</taxon>
    </lineage>
</organism>
<sequence length="478" mass="53506">MRNYVPDIIILFIIIVTITVVRLVSQILHETLADGPPELVLPPPAEGAAPRLELSLSQLIDQKSKEYSWLLRLLVNLFGYFCIFIPGVLIYKYAKRTKYMERSDRSHLSALVKFCYSGTGTDGLDRPLDGPAGAGKGATGNKRTTAQECALLCYCLVGLMGSYLTWGVLQEKIMTQEYEGPEKRKSHFKDSQFLVFSNRVLGFLITAVYLVAKRQFRHRAPLYKYSFASFSNIMSAWFQYEALKFVNFPTQVLAKSCKIIPVMIMGKIISRNKYEFYEYLTAVMISVGMIFFLTGSTDESKASAMTTLTGVLLLTFYMIFDSFTSNWQGELFKSYSMSSIQMMCGVNLFSTLFTGASLAMQGGFYSSLVFAVDHPKFVVDCVVLSISSAIGQLFIFYTIATFGAVVFTIIMTLRQAVAILLSCLIYQHRISFLGVVGVLIVFLAIFLRVYCNQRLKAIKQRHQSAQGGGSGSKPRINV</sequence>
<dbReference type="EnsemblMetazoa" id="AQUA006934-RA">
    <property type="protein sequence ID" value="AQUA006934-PA"/>
    <property type="gene ID" value="AQUA006934"/>
</dbReference>
<dbReference type="PANTHER" id="PTHR10778:SF13">
    <property type="entry name" value="ADENOSINE 3'-PHOSPHO 5'-PHOSPHOSULFATE TRANSPORTER 1"/>
    <property type="match status" value="1"/>
</dbReference>
<accession>A0A182XAU0</accession>
<evidence type="ECO:0000256" key="2">
    <source>
        <dbReference type="ARBA" id="ARBA00010694"/>
    </source>
</evidence>
<evidence type="ECO:0000256" key="3">
    <source>
        <dbReference type="ARBA" id="ARBA00022448"/>
    </source>
</evidence>
<keyword evidence="10" id="KW-1185">Reference proteome</keyword>
<evidence type="ECO:0000256" key="5">
    <source>
        <dbReference type="ARBA" id="ARBA00022989"/>
    </source>
</evidence>
<evidence type="ECO:0000256" key="6">
    <source>
        <dbReference type="ARBA" id="ARBA00023136"/>
    </source>
</evidence>
<dbReference type="InterPro" id="IPR013657">
    <property type="entry name" value="SCL35B1-4/HUT1"/>
</dbReference>
<dbReference type="GO" id="GO:0005789">
    <property type="term" value="C:endoplasmic reticulum membrane"/>
    <property type="evidence" value="ECO:0007669"/>
    <property type="project" value="TreeGrafter"/>
</dbReference>
<feature type="transmembrane region" description="Helical" evidence="8">
    <location>
        <begin position="433"/>
        <end position="451"/>
    </location>
</feature>
<evidence type="ECO:0000256" key="8">
    <source>
        <dbReference type="SAM" id="Phobius"/>
    </source>
</evidence>
<feature type="transmembrane region" description="Helical" evidence="8">
    <location>
        <begin position="149"/>
        <end position="169"/>
    </location>
</feature>
<feature type="transmembrane region" description="Helical" evidence="8">
    <location>
        <begin position="193"/>
        <end position="210"/>
    </location>
</feature>
<evidence type="ECO:0000256" key="1">
    <source>
        <dbReference type="ARBA" id="ARBA00004141"/>
    </source>
</evidence>
<dbReference type="STRING" id="34691.A0A182XAU0"/>
<dbReference type="PANTHER" id="PTHR10778">
    <property type="entry name" value="SOLUTE CARRIER FAMILY 35 MEMBER B"/>
    <property type="match status" value="1"/>
</dbReference>
<dbReference type="AlphaFoldDB" id="A0A182XAU0"/>
<feature type="transmembrane region" description="Helical" evidence="8">
    <location>
        <begin position="276"/>
        <end position="296"/>
    </location>
</feature>